<organism evidence="8 9">
    <name type="scientific">Rhodotorula graminis (strain WP1)</name>
    <dbReference type="NCBI Taxonomy" id="578459"/>
    <lineage>
        <taxon>Eukaryota</taxon>
        <taxon>Fungi</taxon>
        <taxon>Dikarya</taxon>
        <taxon>Basidiomycota</taxon>
        <taxon>Pucciniomycotina</taxon>
        <taxon>Microbotryomycetes</taxon>
        <taxon>Sporidiobolales</taxon>
        <taxon>Sporidiobolaceae</taxon>
        <taxon>Rhodotorula</taxon>
    </lineage>
</organism>
<keyword evidence="4" id="KW-0967">Endosome</keyword>
<evidence type="ECO:0000256" key="5">
    <source>
        <dbReference type="ARBA" id="ARBA00022927"/>
    </source>
</evidence>
<dbReference type="Proteomes" id="UP000053890">
    <property type="component" value="Unassembled WGS sequence"/>
</dbReference>
<evidence type="ECO:0000259" key="7">
    <source>
        <dbReference type="PROSITE" id="PS51314"/>
    </source>
</evidence>
<dbReference type="InterPro" id="IPR037202">
    <property type="entry name" value="ESCRT_assembly_dom"/>
</dbReference>
<dbReference type="AlphaFoldDB" id="A0A194S0N9"/>
<evidence type="ECO:0000313" key="9">
    <source>
        <dbReference type="Proteomes" id="UP000053890"/>
    </source>
</evidence>
<dbReference type="PROSITE" id="PS51314">
    <property type="entry name" value="VPS37_C"/>
    <property type="match status" value="1"/>
</dbReference>
<feature type="domain" description="VPS37 C-terminal" evidence="7">
    <location>
        <begin position="103"/>
        <end position="188"/>
    </location>
</feature>
<dbReference type="STRING" id="578459.A0A194S0N9"/>
<dbReference type="InterPro" id="IPR029012">
    <property type="entry name" value="Helix_hairpin_bin_sf"/>
</dbReference>
<dbReference type="GeneID" id="28974926"/>
<sequence>MASAASLAQPGARQDPHINDQLARDFPDAANLPREDMQLLLEDPAYFDAYFNTMPQATAYHDAVQLKMRDNLELAQKSEAIKPDLERLREDTARLFNEANDLKQRWAYLDEAQRAAYRRFSQQAQQARYRAATTQQEHLSDSLVAAFLAGDNDGDDESFVKQYREVRKLYHKRQVGLAKWDEGNVVWM</sequence>
<dbReference type="OrthoDB" id="10260857at2759"/>
<dbReference type="GO" id="GO:0006623">
    <property type="term" value="P:protein targeting to vacuole"/>
    <property type="evidence" value="ECO:0007669"/>
    <property type="project" value="TreeGrafter"/>
</dbReference>
<dbReference type="GO" id="GO:0006612">
    <property type="term" value="P:protein targeting to membrane"/>
    <property type="evidence" value="ECO:0007669"/>
    <property type="project" value="TreeGrafter"/>
</dbReference>
<keyword evidence="5 6" id="KW-0653">Protein transport</keyword>
<dbReference type="SUPFAM" id="SSF140111">
    <property type="entry name" value="Endosomal sorting complex assembly domain"/>
    <property type="match status" value="1"/>
</dbReference>
<evidence type="ECO:0000256" key="1">
    <source>
        <dbReference type="ARBA" id="ARBA00004177"/>
    </source>
</evidence>
<keyword evidence="3 6" id="KW-0813">Transport</keyword>
<name>A0A194S0N9_RHOGW</name>
<dbReference type="Gene3D" id="1.10.287.660">
    <property type="entry name" value="Helix hairpin bin"/>
    <property type="match status" value="1"/>
</dbReference>
<dbReference type="GO" id="GO:0000813">
    <property type="term" value="C:ESCRT I complex"/>
    <property type="evidence" value="ECO:0007669"/>
    <property type="project" value="TreeGrafter"/>
</dbReference>
<evidence type="ECO:0000256" key="4">
    <source>
        <dbReference type="ARBA" id="ARBA00022753"/>
    </source>
</evidence>
<dbReference type="GO" id="GO:0043162">
    <property type="term" value="P:ubiquitin-dependent protein catabolic process via the multivesicular body sorting pathway"/>
    <property type="evidence" value="ECO:0007669"/>
    <property type="project" value="TreeGrafter"/>
</dbReference>
<gene>
    <name evidence="8" type="ORF">RHOBADRAFT_44779</name>
</gene>
<dbReference type="InterPro" id="IPR009851">
    <property type="entry name" value="Mod_r"/>
</dbReference>
<dbReference type="PANTHER" id="PTHR13678">
    <property type="entry name" value="VACUOLAR PROTEIN SORTING-ASSOCIATED PROTEIN 37"/>
    <property type="match status" value="1"/>
</dbReference>
<dbReference type="Pfam" id="PF07200">
    <property type="entry name" value="Mod_r"/>
    <property type="match status" value="1"/>
</dbReference>
<comment type="similarity">
    <text evidence="2">Belongs to the VPS37 family.</text>
</comment>
<dbReference type="EMBL" id="KQ474080">
    <property type="protein sequence ID" value="KPV74293.1"/>
    <property type="molecule type" value="Genomic_DNA"/>
</dbReference>
<evidence type="ECO:0000256" key="3">
    <source>
        <dbReference type="ARBA" id="ARBA00022448"/>
    </source>
</evidence>
<reference evidence="8 9" key="1">
    <citation type="journal article" date="2015" name="Front. Microbiol.">
        <title>Genome sequence of the plant growth promoting endophytic yeast Rhodotorula graminis WP1.</title>
        <authorList>
            <person name="Firrincieli A."/>
            <person name="Otillar R."/>
            <person name="Salamov A."/>
            <person name="Schmutz J."/>
            <person name="Khan Z."/>
            <person name="Redman R.S."/>
            <person name="Fleck N.D."/>
            <person name="Lindquist E."/>
            <person name="Grigoriev I.V."/>
            <person name="Doty S.L."/>
        </authorList>
    </citation>
    <scope>NUCLEOTIDE SEQUENCE [LARGE SCALE GENOMIC DNA]</scope>
    <source>
        <strain evidence="8 9">WP1</strain>
    </source>
</reference>
<comment type="subcellular location">
    <subcellularLocation>
        <location evidence="1">Endosome</location>
    </subcellularLocation>
</comment>
<dbReference type="PANTHER" id="PTHR13678:SF2">
    <property type="entry name" value="VACUOLAR PROTEIN SORTING-ASSOCIATED PROTEIN 37A"/>
    <property type="match status" value="1"/>
</dbReference>
<evidence type="ECO:0000313" key="8">
    <source>
        <dbReference type="EMBL" id="KPV74293.1"/>
    </source>
</evidence>
<protein>
    <recommendedName>
        <fullName evidence="7">VPS37 C-terminal domain-containing protein</fullName>
    </recommendedName>
</protein>
<dbReference type="RefSeq" id="XP_018270342.1">
    <property type="nucleotide sequence ID" value="XM_018414478.1"/>
</dbReference>
<evidence type="ECO:0000256" key="2">
    <source>
        <dbReference type="ARBA" id="ARBA00007617"/>
    </source>
</evidence>
<accession>A0A194S0N9</accession>
<dbReference type="OMA" id="QKEVYQR"/>
<evidence type="ECO:0000256" key="6">
    <source>
        <dbReference type="PROSITE-ProRule" id="PRU00646"/>
    </source>
</evidence>
<keyword evidence="9" id="KW-1185">Reference proteome</keyword>
<proteinExistence type="inferred from homology"/>